<organism evidence="2 3">
    <name type="scientific">Methyloversatilis universalis (strain ATCC BAA-1314 / DSM 25237 / JCM 13912 / CCUG 52030 / FAM5)</name>
    <dbReference type="NCBI Taxonomy" id="1000565"/>
    <lineage>
        <taxon>Bacteria</taxon>
        <taxon>Pseudomonadati</taxon>
        <taxon>Pseudomonadota</taxon>
        <taxon>Betaproteobacteria</taxon>
        <taxon>Nitrosomonadales</taxon>
        <taxon>Sterolibacteriaceae</taxon>
        <taxon>Methyloversatilis</taxon>
    </lineage>
</organism>
<evidence type="ECO:0000256" key="1">
    <source>
        <dbReference type="SAM" id="MobiDB-lite"/>
    </source>
</evidence>
<proteinExistence type="predicted"/>
<feature type="region of interest" description="Disordered" evidence="1">
    <location>
        <begin position="1"/>
        <end position="21"/>
    </location>
</feature>
<dbReference type="STRING" id="1000565.METUNv1_00128"/>
<accession>F5R750</accession>
<reference evidence="2 3" key="1">
    <citation type="journal article" date="2011" name="J. Bacteriol.">
        <title>Genome sequence of Methyloversatilis universalis FAM5T, a methylotrophic representative of the order Rhodocyclales.</title>
        <authorList>
            <person name="Kittichotirat W."/>
            <person name="Good N.M."/>
            <person name="Hall R."/>
            <person name="Bringel F."/>
            <person name="Lajus A."/>
            <person name="Medigue C."/>
            <person name="Smalley N.E."/>
            <person name="Beck D."/>
            <person name="Bumgarner R."/>
            <person name="Vuilleumier S."/>
            <person name="Kalyuzhnaya M.G."/>
        </authorList>
    </citation>
    <scope>NUCLEOTIDE SEQUENCE [LARGE SCALE GENOMIC DNA]</scope>
    <source>
        <strain evidence="3">ATCC BAA-1314 / JCM 13912 / FAM5</strain>
    </source>
</reference>
<evidence type="ECO:0000313" key="2">
    <source>
        <dbReference type="EMBL" id="EGK73501.1"/>
    </source>
</evidence>
<keyword evidence="3" id="KW-1185">Reference proteome</keyword>
<dbReference type="Proteomes" id="UP000005019">
    <property type="component" value="Unassembled WGS sequence"/>
</dbReference>
<gene>
    <name evidence="2" type="ORF">METUNv1_00128</name>
</gene>
<protein>
    <submittedName>
        <fullName evidence="2">Uncharacterized protein</fullName>
    </submittedName>
</protein>
<comment type="caution">
    <text evidence="2">The sequence shown here is derived from an EMBL/GenBank/DDBJ whole genome shotgun (WGS) entry which is preliminary data.</text>
</comment>
<name>F5R750_METUF</name>
<dbReference type="EMBL" id="AFHG01000028">
    <property type="protein sequence ID" value="EGK73501.1"/>
    <property type="molecule type" value="Genomic_DNA"/>
</dbReference>
<evidence type="ECO:0000313" key="3">
    <source>
        <dbReference type="Proteomes" id="UP000005019"/>
    </source>
</evidence>
<dbReference type="AlphaFoldDB" id="F5R750"/>
<sequence>MPSAGRPAGNPGRRLQSFPAAGDFVTQHRRRKLVTGPGRSGPHARIRDFSAIGSPATGLCLR</sequence>